<dbReference type="OrthoDB" id="302765at2157"/>
<protein>
    <submittedName>
        <fullName evidence="3">DUF892 family protein</fullName>
    </submittedName>
</protein>
<accession>A0A7D5TJM5</accession>
<dbReference type="Proteomes" id="UP000509346">
    <property type="component" value="Chromosome"/>
</dbReference>
<dbReference type="EMBL" id="CP058909">
    <property type="protein sequence ID" value="QLH85076.1"/>
    <property type="molecule type" value="Genomic_DNA"/>
</dbReference>
<feature type="region of interest" description="Disordered" evidence="2">
    <location>
        <begin position="35"/>
        <end position="54"/>
    </location>
</feature>
<dbReference type="InterPro" id="IPR012347">
    <property type="entry name" value="Ferritin-like"/>
</dbReference>
<evidence type="ECO:0000256" key="2">
    <source>
        <dbReference type="SAM" id="MobiDB-lite"/>
    </source>
</evidence>
<dbReference type="KEGG" id="hpel:HZS54_21735"/>
<evidence type="ECO:0000313" key="4">
    <source>
        <dbReference type="Proteomes" id="UP000509346"/>
    </source>
</evidence>
<proteinExistence type="predicted"/>
<keyword evidence="4" id="KW-1185">Reference proteome</keyword>
<dbReference type="InterPro" id="IPR010287">
    <property type="entry name" value="DUF892_YciF-like"/>
</dbReference>
<dbReference type="InterPro" id="IPR047114">
    <property type="entry name" value="YciF"/>
</dbReference>
<dbReference type="AlphaFoldDB" id="A0A7D5TJM5"/>
<dbReference type="SUPFAM" id="SSF47240">
    <property type="entry name" value="Ferritin-like"/>
    <property type="match status" value="1"/>
</dbReference>
<reference evidence="3 4" key="1">
    <citation type="submission" date="2020-07" db="EMBL/GenBank/DDBJ databases">
        <title>Halosimplex litoreum sp. nov. and Halosimplex rubrum sp. nov., isolated from different salt environments.</title>
        <authorList>
            <person name="Cui H."/>
        </authorList>
    </citation>
    <scope>NUCLEOTIDE SEQUENCE [LARGE SCALE GENOMIC DNA]</scope>
    <source>
        <strain evidence="3 4">R2</strain>
    </source>
</reference>
<feature type="coiled-coil region" evidence="1">
    <location>
        <begin position="131"/>
        <end position="158"/>
    </location>
</feature>
<dbReference type="PANTHER" id="PTHR30565">
    <property type="entry name" value="PROTEIN YCIF"/>
    <property type="match status" value="1"/>
</dbReference>
<name>A0A7D5TJM5_9EURY</name>
<dbReference type="Pfam" id="PF05974">
    <property type="entry name" value="DUF892"/>
    <property type="match status" value="1"/>
</dbReference>
<dbReference type="PANTHER" id="PTHR30565:SF9">
    <property type="entry name" value="PROTEIN YCIF"/>
    <property type="match status" value="1"/>
</dbReference>
<keyword evidence="1" id="KW-0175">Coiled coil</keyword>
<dbReference type="InterPro" id="IPR009078">
    <property type="entry name" value="Ferritin-like_SF"/>
</dbReference>
<sequence>MSTDESRELLVEGVQELYYTEQQLVDALDDVAQETEDDNAAQGFSQHREETQEHVERLETVFEKLDEQPREREDPVLDAMIEEHDAFAGDNDGEVLDRYNISAGQKIEHYEIAAYGNVTSLAGKLGEDEAADLLEENLREEEQALDELSQAGEQFDRQQIAGD</sequence>
<organism evidence="3 4">
    <name type="scientific">Halosimplex pelagicum</name>
    <dbReference type="NCBI Taxonomy" id="869886"/>
    <lineage>
        <taxon>Archaea</taxon>
        <taxon>Methanobacteriati</taxon>
        <taxon>Methanobacteriota</taxon>
        <taxon>Stenosarchaea group</taxon>
        <taxon>Halobacteria</taxon>
        <taxon>Halobacteriales</taxon>
        <taxon>Haloarculaceae</taxon>
        <taxon>Halosimplex</taxon>
    </lineage>
</organism>
<evidence type="ECO:0000313" key="3">
    <source>
        <dbReference type="EMBL" id="QLH85076.1"/>
    </source>
</evidence>
<dbReference type="Gene3D" id="1.20.1260.10">
    <property type="match status" value="1"/>
</dbReference>
<gene>
    <name evidence="3" type="ORF">HZS54_21735</name>
</gene>
<evidence type="ECO:0000256" key="1">
    <source>
        <dbReference type="SAM" id="Coils"/>
    </source>
</evidence>